<evidence type="ECO:0000256" key="1">
    <source>
        <dbReference type="SAM" id="Phobius"/>
    </source>
</evidence>
<reference evidence="3" key="1">
    <citation type="journal article" date="2019" name="Int. J. Syst. Evol. Microbiol.">
        <title>The Global Catalogue of Microorganisms (GCM) 10K type strain sequencing project: providing services to taxonomists for standard genome sequencing and annotation.</title>
        <authorList>
            <consortium name="The Broad Institute Genomics Platform"/>
            <consortium name="The Broad Institute Genome Sequencing Center for Infectious Disease"/>
            <person name="Wu L."/>
            <person name="Ma J."/>
        </authorList>
    </citation>
    <scope>NUCLEOTIDE SEQUENCE [LARGE SCALE GENOMIC DNA]</scope>
    <source>
        <strain evidence="3">JCM 17986</strain>
    </source>
</reference>
<proteinExistence type="predicted"/>
<accession>A0ABP9H3F9</accession>
<comment type="caution">
    <text evidence="2">The sequence shown here is derived from an EMBL/GenBank/DDBJ whole genome shotgun (WGS) entry which is preliminary data.</text>
</comment>
<feature type="transmembrane region" description="Helical" evidence="1">
    <location>
        <begin position="33"/>
        <end position="57"/>
    </location>
</feature>
<protein>
    <submittedName>
        <fullName evidence="2">Uncharacterized protein</fullName>
    </submittedName>
</protein>
<sequence length="61" mass="6178">MTTLGSAALVVLVAIVAALLTERITLHYGAPPLRRLAACATVAFGTLSVCIAAITLVTARA</sequence>
<evidence type="ECO:0000313" key="3">
    <source>
        <dbReference type="Proteomes" id="UP001500466"/>
    </source>
</evidence>
<dbReference type="EMBL" id="BAABHS010000007">
    <property type="protein sequence ID" value="GAA4960928.1"/>
    <property type="molecule type" value="Genomic_DNA"/>
</dbReference>
<dbReference type="RefSeq" id="WP_345675502.1">
    <property type="nucleotide sequence ID" value="NZ_BAABHS010000007.1"/>
</dbReference>
<organism evidence="2 3">
    <name type="scientific">Yinghuangia aomiensis</name>
    <dbReference type="NCBI Taxonomy" id="676205"/>
    <lineage>
        <taxon>Bacteria</taxon>
        <taxon>Bacillati</taxon>
        <taxon>Actinomycetota</taxon>
        <taxon>Actinomycetes</taxon>
        <taxon>Kitasatosporales</taxon>
        <taxon>Streptomycetaceae</taxon>
        <taxon>Yinghuangia</taxon>
    </lineage>
</organism>
<dbReference type="Proteomes" id="UP001500466">
    <property type="component" value="Unassembled WGS sequence"/>
</dbReference>
<keyword evidence="1" id="KW-0472">Membrane</keyword>
<evidence type="ECO:0000313" key="2">
    <source>
        <dbReference type="EMBL" id="GAA4960928.1"/>
    </source>
</evidence>
<keyword evidence="1" id="KW-1133">Transmembrane helix</keyword>
<keyword evidence="3" id="KW-1185">Reference proteome</keyword>
<gene>
    <name evidence="2" type="ORF">GCM10023205_25390</name>
</gene>
<name>A0ABP9H3F9_9ACTN</name>
<keyword evidence="1" id="KW-0812">Transmembrane</keyword>